<keyword evidence="1" id="KW-0732">Signal</keyword>
<evidence type="ECO:0008006" key="4">
    <source>
        <dbReference type="Google" id="ProtNLM"/>
    </source>
</evidence>
<gene>
    <name evidence="2" type="ORF">ES288_D09G024000v1</name>
</gene>
<dbReference type="AlphaFoldDB" id="A0A5D2B771"/>
<evidence type="ECO:0000256" key="1">
    <source>
        <dbReference type="SAM" id="SignalP"/>
    </source>
</evidence>
<feature type="chain" id="PRO_5023108156" description="Secreted protein" evidence="1">
    <location>
        <begin position="20"/>
        <end position="86"/>
    </location>
</feature>
<reference evidence="2 3" key="1">
    <citation type="submission" date="2019-06" db="EMBL/GenBank/DDBJ databases">
        <title>WGS assembly of Gossypium darwinii.</title>
        <authorList>
            <person name="Chen Z.J."/>
            <person name="Sreedasyam A."/>
            <person name="Ando A."/>
            <person name="Song Q."/>
            <person name="De L."/>
            <person name="Hulse-Kemp A."/>
            <person name="Ding M."/>
            <person name="Ye W."/>
            <person name="Kirkbride R."/>
            <person name="Jenkins J."/>
            <person name="Plott C."/>
            <person name="Lovell J."/>
            <person name="Lin Y.-M."/>
            <person name="Vaughn R."/>
            <person name="Liu B."/>
            <person name="Li W."/>
            <person name="Simpson S."/>
            <person name="Scheffler B."/>
            <person name="Saski C."/>
            <person name="Grover C."/>
            <person name="Hu G."/>
            <person name="Conover J."/>
            <person name="Carlson J."/>
            <person name="Shu S."/>
            <person name="Boston L."/>
            <person name="Williams M."/>
            <person name="Peterson D."/>
            <person name="Mcgee K."/>
            <person name="Jones D."/>
            <person name="Wendel J."/>
            <person name="Stelly D."/>
            <person name="Grimwood J."/>
            <person name="Schmutz J."/>
        </authorList>
    </citation>
    <scope>NUCLEOTIDE SEQUENCE [LARGE SCALE GENOMIC DNA]</scope>
    <source>
        <strain evidence="2">1808015.09</strain>
    </source>
</reference>
<feature type="signal peptide" evidence="1">
    <location>
        <begin position="1"/>
        <end position="19"/>
    </location>
</feature>
<evidence type="ECO:0000313" key="2">
    <source>
        <dbReference type="EMBL" id="TYG52390.1"/>
    </source>
</evidence>
<dbReference type="EMBL" id="CM017709">
    <property type="protein sequence ID" value="TYG52390.1"/>
    <property type="molecule type" value="Genomic_DNA"/>
</dbReference>
<keyword evidence="3" id="KW-1185">Reference proteome</keyword>
<evidence type="ECO:0000313" key="3">
    <source>
        <dbReference type="Proteomes" id="UP000323506"/>
    </source>
</evidence>
<sequence length="86" mass="10264">MRPSLAFLYLLLVSVLVVGRYQIHYHFLPSHFLSKPYWRPTYDINSFAHPTKLRVSLPAITVHFLLIELFKKSLLQFSTRRLIRNH</sequence>
<name>A0A5D2B771_GOSDA</name>
<organism evidence="2 3">
    <name type="scientific">Gossypium darwinii</name>
    <name type="common">Darwin's cotton</name>
    <name type="synonym">Gossypium barbadense var. darwinii</name>
    <dbReference type="NCBI Taxonomy" id="34276"/>
    <lineage>
        <taxon>Eukaryota</taxon>
        <taxon>Viridiplantae</taxon>
        <taxon>Streptophyta</taxon>
        <taxon>Embryophyta</taxon>
        <taxon>Tracheophyta</taxon>
        <taxon>Spermatophyta</taxon>
        <taxon>Magnoliopsida</taxon>
        <taxon>eudicotyledons</taxon>
        <taxon>Gunneridae</taxon>
        <taxon>Pentapetalae</taxon>
        <taxon>rosids</taxon>
        <taxon>malvids</taxon>
        <taxon>Malvales</taxon>
        <taxon>Malvaceae</taxon>
        <taxon>Malvoideae</taxon>
        <taxon>Gossypium</taxon>
    </lineage>
</organism>
<dbReference type="Proteomes" id="UP000323506">
    <property type="component" value="Chromosome D09"/>
</dbReference>
<accession>A0A5D2B771</accession>
<proteinExistence type="predicted"/>
<protein>
    <recommendedName>
        <fullName evidence="4">Secreted protein</fullName>
    </recommendedName>
</protein>